<name>A0A9D4S1E4_DREPO</name>
<keyword evidence="2" id="KW-1185">Reference proteome</keyword>
<accession>A0A9D4S1E4</accession>
<evidence type="ECO:0000313" key="1">
    <source>
        <dbReference type="EMBL" id="KAH3886858.1"/>
    </source>
</evidence>
<proteinExistence type="predicted"/>
<gene>
    <name evidence="1" type="ORF">DPMN_010871</name>
</gene>
<organism evidence="1 2">
    <name type="scientific">Dreissena polymorpha</name>
    <name type="common">Zebra mussel</name>
    <name type="synonym">Mytilus polymorpha</name>
    <dbReference type="NCBI Taxonomy" id="45954"/>
    <lineage>
        <taxon>Eukaryota</taxon>
        <taxon>Metazoa</taxon>
        <taxon>Spiralia</taxon>
        <taxon>Lophotrochozoa</taxon>
        <taxon>Mollusca</taxon>
        <taxon>Bivalvia</taxon>
        <taxon>Autobranchia</taxon>
        <taxon>Heteroconchia</taxon>
        <taxon>Euheterodonta</taxon>
        <taxon>Imparidentia</taxon>
        <taxon>Neoheterodontei</taxon>
        <taxon>Myida</taxon>
        <taxon>Dreissenoidea</taxon>
        <taxon>Dreissenidae</taxon>
        <taxon>Dreissena</taxon>
    </lineage>
</organism>
<dbReference type="EMBL" id="JAIWYP010000001">
    <property type="protein sequence ID" value="KAH3886858.1"/>
    <property type="molecule type" value="Genomic_DNA"/>
</dbReference>
<reference evidence="1" key="2">
    <citation type="submission" date="2020-11" db="EMBL/GenBank/DDBJ databases">
        <authorList>
            <person name="McCartney M.A."/>
            <person name="Auch B."/>
            <person name="Kono T."/>
            <person name="Mallez S."/>
            <person name="Becker A."/>
            <person name="Gohl D.M."/>
            <person name="Silverstein K.A.T."/>
            <person name="Koren S."/>
            <person name="Bechman K.B."/>
            <person name="Herman A."/>
            <person name="Abrahante J.E."/>
            <person name="Garbe J."/>
        </authorList>
    </citation>
    <scope>NUCLEOTIDE SEQUENCE</scope>
    <source>
        <strain evidence="1">Duluth1</strain>
        <tissue evidence="1">Whole animal</tissue>
    </source>
</reference>
<sequence length="72" mass="8792">MRSKVKMDLFAKQKFALVLTIRFQRNLFKLLLPHDLFTLYDVETHYQSDLRVLWFPDDNSRTLNPKIMKLHR</sequence>
<dbReference type="Proteomes" id="UP000828390">
    <property type="component" value="Unassembled WGS sequence"/>
</dbReference>
<comment type="caution">
    <text evidence="1">The sequence shown here is derived from an EMBL/GenBank/DDBJ whole genome shotgun (WGS) entry which is preliminary data.</text>
</comment>
<dbReference type="AlphaFoldDB" id="A0A9D4S1E4"/>
<reference evidence="1" key="1">
    <citation type="journal article" date="2019" name="bioRxiv">
        <title>The Genome of the Zebra Mussel, Dreissena polymorpha: A Resource for Invasive Species Research.</title>
        <authorList>
            <person name="McCartney M.A."/>
            <person name="Auch B."/>
            <person name="Kono T."/>
            <person name="Mallez S."/>
            <person name="Zhang Y."/>
            <person name="Obille A."/>
            <person name="Becker A."/>
            <person name="Abrahante J.E."/>
            <person name="Garbe J."/>
            <person name="Badalamenti J.P."/>
            <person name="Herman A."/>
            <person name="Mangelson H."/>
            <person name="Liachko I."/>
            <person name="Sullivan S."/>
            <person name="Sone E.D."/>
            <person name="Koren S."/>
            <person name="Silverstein K.A.T."/>
            <person name="Beckman K.B."/>
            <person name="Gohl D.M."/>
        </authorList>
    </citation>
    <scope>NUCLEOTIDE SEQUENCE</scope>
    <source>
        <strain evidence="1">Duluth1</strain>
        <tissue evidence="1">Whole animal</tissue>
    </source>
</reference>
<evidence type="ECO:0000313" key="2">
    <source>
        <dbReference type="Proteomes" id="UP000828390"/>
    </source>
</evidence>
<protein>
    <submittedName>
        <fullName evidence="1">Uncharacterized protein</fullName>
    </submittedName>
</protein>